<dbReference type="WBParaSite" id="GPUH_0000739501-mRNA-1">
    <property type="protein sequence ID" value="GPUH_0000739501-mRNA-1"/>
    <property type="gene ID" value="GPUH_0000739501"/>
</dbReference>
<dbReference type="AlphaFoldDB" id="A0A183DF95"/>
<reference evidence="1 2" key="2">
    <citation type="submission" date="2018-11" db="EMBL/GenBank/DDBJ databases">
        <authorList>
            <consortium name="Pathogen Informatics"/>
        </authorList>
    </citation>
    <scope>NUCLEOTIDE SEQUENCE [LARGE SCALE GENOMIC DNA]</scope>
</reference>
<keyword evidence="2" id="KW-1185">Reference proteome</keyword>
<organism evidence="3">
    <name type="scientific">Gongylonema pulchrum</name>
    <dbReference type="NCBI Taxonomy" id="637853"/>
    <lineage>
        <taxon>Eukaryota</taxon>
        <taxon>Metazoa</taxon>
        <taxon>Ecdysozoa</taxon>
        <taxon>Nematoda</taxon>
        <taxon>Chromadorea</taxon>
        <taxon>Rhabditida</taxon>
        <taxon>Spirurina</taxon>
        <taxon>Spiruromorpha</taxon>
        <taxon>Spiruroidea</taxon>
        <taxon>Gongylonematidae</taxon>
        <taxon>Gongylonema</taxon>
    </lineage>
</organism>
<evidence type="ECO:0000313" key="1">
    <source>
        <dbReference type="EMBL" id="VDK58155.1"/>
    </source>
</evidence>
<gene>
    <name evidence="1" type="ORF">GPUH_LOCUS7385</name>
</gene>
<proteinExistence type="predicted"/>
<evidence type="ECO:0000313" key="2">
    <source>
        <dbReference type="Proteomes" id="UP000271098"/>
    </source>
</evidence>
<dbReference type="Proteomes" id="UP000271098">
    <property type="component" value="Unassembled WGS sequence"/>
</dbReference>
<name>A0A183DF95_9BILA</name>
<dbReference type="OrthoDB" id="6510177at2759"/>
<dbReference type="EMBL" id="UYRT01019014">
    <property type="protein sequence ID" value="VDK58155.1"/>
    <property type="molecule type" value="Genomic_DNA"/>
</dbReference>
<evidence type="ECO:0000313" key="3">
    <source>
        <dbReference type="WBParaSite" id="GPUH_0000739501-mRNA-1"/>
    </source>
</evidence>
<accession>A0A183DF95</accession>
<protein>
    <submittedName>
        <fullName evidence="1 3">Uncharacterized protein</fullName>
    </submittedName>
</protein>
<reference evidence="3" key="1">
    <citation type="submission" date="2016-06" db="UniProtKB">
        <authorList>
            <consortium name="WormBaseParasite"/>
        </authorList>
    </citation>
    <scope>IDENTIFICATION</scope>
</reference>
<sequence length="164" mass="19284">MYNEKAFQEIAAEILNLNDFVLNNLSFTLNGRKYNFGKDICVRTALCPFSNTIVQFFFDAFWNKKLWDDPRVRLDYPFLYFFENKLFLPLHLYGVELGGKKGIKSVEMIHLHYPVPSTEHVSLNFSRNSRTFVKSLAIRTKRARMTMRFCNISCCSKMTREPSI</sequence>